<evidence type="ECO:0000313" key="4">
    <source>
        <dbReference type="RefSeq" id="XP_035668260.1"/>
    </source>
</evidence>
<reference evidence="3" key="1">
    <citation type="journal article" date="2020" name="Nat. Ecol. Evol.">
        <title>Deeply conserved synteny resolves early events in vertebrate evolution.</title>
        <authorList>
            <person name="Simakov O."/>
            <person name="Marletaz F."/>
            <person name="Yue J.X."/>
            <person name="O'Connell B."/>
            <person name="Jenkins J."/>
            <person name="Brandt A."/>
            <person name="Calef R."/>
            <person name="Tung C.H."/>
            <person name="Huang T.K."/>
            <person name="Schmutz J."/>
            <person name="Satoh N."/>
            <person name="Yu J.K."/>
            <person name="Putnam N.H."/>
            <person name="Green R.E."/>
            <person name="Rokhsar D.S."/>
        </authorList>
    </citation>
    <scope>NUCLEOTIDE SEQUENCE [LARGE SCALE GENOMIC DNA]</scope>
    <source>
        <strain evidence="3">S238N-H82</strain>
    </source>
</reference>
<dbReference type="GeneID" id="118410594"/>
<dbReference type="AlphaFoldDB" id="A0A9J7KQF7"/>
<dbReference type="InterPro" id="IPR045063">
    <property type="entry name" value="Dynamin_N"/>
</dbReference>
<reference evidence="4" key="2">
    <citation type="submission" date="2025-08" db="UniProtKB">
        <authorList>
            <consortium name="RefSeq"/>
        </authorList>
    </citation>
    <scope>IDENTIFICATION</scope>
    <source>
        <strain evidence="4">S238N-H82</strain>
        <tissue evidence="4">Testes</tissue>
    </source>
</reference>
<dbReference type="Gene3D" id="3.30.200.20">
    <property type="entry name" value="Phosphorylase Kinase, domain 1"/>
    <property type="match status" value="1"/>
</dbReference>
<name>A0A9J7KQF7_BRAFL</name>
<dbReference type="SUPFAM" id="SSF52540">
    <property type="entry name" value="P-loop containing nucleoside triphosphate hydrolases"/>
    <property type="match status" value="1"/>
</dbReference>
<accession>A0A9J7KQF7</accession>
<dbReference type="PANTHER" id="PTHR26392:SF92">
    <property type="entry name" value="PROTEIN KINASE DOMAIN-CONTAINING PROTEIN"/>
    <property type="match status" value="1"/>
</dbReference>
<dbReference type="Proteomes" id="UP000001554">
    <property type="component" value="Chromosome 2"/>
</dbReference>
<dbReference type="PANTHER" id="PTHR26392">
    <property type="entry name" value="MITOGEN-ACTIVATED PROTEIN KINASE KINASE KINASE 7-RELATED"/>
    <property type="match status" value="1"/>
</dbReference>
<feature type="region of interest" description="Disordered" evidence="1">
    <location>
        <begin position="58"/>
        <end position="81"/>
    </location>
</feature>
<evidence type="ECO:0000313" key="3">
    <source>
        <dbReference type="Proteomes" id="UP000001554"/>
    </source>
</evidence>
<dbReference type="KEGG" id="bfo:118410594"/>
<dbReference type="OMA" id="MAFLDHE"/>
<keyword evidence="3" id="KW-1185">Reference proteome</keyword>
<evidence type="ECO:0000259" key="2">
    <source>
        <dbReference type="Pfam" id="PF00350"/>
    </source>
</evidence>
<protein>
    <submittedName>
        <fullName evidence="4">Uncharacterized protein LOC118410594</fullName>
    </submittedName>
</protein>
<dbReference type="InterPro" id="IPR027417">
    <property type="entry name" value="P-loop_NTPase"/>
</dbReference>
<dbReference type="Gene3D" id="3.40.50.300">
    <property type="entry name" value="P-loop containing nucleotide triphosphate hydrolases"/>
    <property type="match status" value="1"/>
</dbReference>
<sequence>MAGESSSLLTSGLDPEEVSLTAEDVASAADDLLASLDLLVRCGLSTEGLTSVEEAQDRLHHHLQTTERGSEPQQRSPSKVMGAIQDEVERDSHIRKLLSDLFSQAGEYFRGLDQPQREQLDTAAGVQGWEDKLQWYQDRLTRSDCPILVAGETSAGKSSILNMLLGEEILPYSLLSTTSVICELKYGAKRCAVAHLAEPDRTTGTDTLDIVFQDSVPIMQQLAPYVQQQGDRSAPSPYKKVEIFWPLEYLKGFAFIYVINSGTAGGVQEDRLQGNLDTLYMRDIRKYEIDYGNITCDRTTDFISEGCFGAVYRASLKKADGSIQPVALKILKDDIIFDTVSEFLVEEDNLKFQFQVHKMTQ</sequence>
<proteinExistence type="predicted"/>
<evidence type="ECO:0000256" key="1">
    <source>
        <dbReference type="SAM" id="MobiDB-lite"/>
    </source>
</evidence>
<feature type="domain" description="Dynamin N-terminal" evidence="2">
    <location>
        <begin position="147"/>
        <end position="191"/>
    </location>
</feature>
<dbReference type="RefSeq" id="XP_035668260.1">
    <property type="nucleotide sequence ID" value="XM_035812367.1"/>
</dbReference>
<dbReference type="OrthoDB" id="10007724at2759"/>
<organism evidence="3 4">
    <name type="scientific">Branchiostoma floridae</name>
    <name type="common">Florida lancelet</name>
    <name type="synonym">Amphioxus</name>
    <dbReference type="NCBI Taxonomy" id="7739"/>
    <lineage>
        <taxon>Eukaryota</taxon>
        <taxon>Metazoa</taxon>
        <taxon>Chordata</taxon>
        <taxon>Cephalochordata</taxon>
        <taxon>Leptocardii</taxon>
        <taxon>Amphioxiformes</taxon>
        <taxon>Branchiostomatidae</taxon>
        <taxon>Branchiostoma</taxon>
    </lineage>
</organism>
<dbReference type="Pfam" id="PF00350">
    <property type="entry name" value="Dynamin_N"/>
    <property type="match status" value="1"/>
</dbReference>
<gene>
    <name evidence="4" type="primary">LOC118410594</name>
</gene>